<dbReference type="CDD" id="cd00093">
    <property type="entry name" value="HTH_XRE"/>
    <property type="match status" value="1"/>
</dbReference>
<protein>
    <recommendedName>
        <fullName evidence="1">HTH cro/C1-type domain-containing protein</fullName>
    </recommendedName>
</protein>
<dbReference type="EMBL" id="MIJZ01000013">
    <property type="protein sequence ID" value="OEG11579.1"/>
    <property type="molecule type" value="Genomic_DNA"/>
</dbReference>
<evidence type="ECO:0000313" key="3">
    <source>
        <dbReference type="Proteomes" id="UP000094068"/>
    </source>
</evidence>
<dbReference type="SMART" id="SM00530">
    <property type="entry name" value="HTH_XRE"/>
    <property type="match status" value="1"/>
</dbReference>
<feature type="domain" description="HTH cro/C1-type" evidence="1">
    <location>
        <begin position="6"/>
        <end position="59"/>
    </location>
</feature>
<dbReference type="Pfam" id="PF01381">
    <property type="entry name" value="HTH_3"/>
    <property type="match status" value="1"/>
</dbReference>
<dbReference type="RefSeq" id="WP_069646341.1">
    <property type="nucleotide sequence ID" value="NZ_MIJZ01000013.1"/>
</dbReference>
<dbReference type="OrthoDB" id="2311615at2"/>
<dbReference type="PANTHER" id="PTHR37038">
    <property type="entry name" value="TRANSCRIPTIONAL REGULATOR-RELATED"/>
    <property type="match status" value="1"/>
</dbReference>
<dbReference type="InterPro" id="IPR011990">
    <property type="entry name" value="TPR-like_helical_dom_sf"/>
</dbReference>
<dbReference type="STRING" id="903984.BCR21_09810"/>
<dbReference type="PROSITE" id="PS50943">
    <property type="entry name" value="HTH_CROC1"/>
    <property type="match status" value="1"/>
</dbReference>
<dbReference type="AlphaFoldDB" id="A0A1E5GFX7"/>
<name>A0A1E5GFX7_9ENTE</name>
<dbReference type="InterPro" id="IPR053163">
    <property type="entry name" value="HTH-type_regulator_Rgg"/>
</dbReference>
<dbReference type="InterPro" id="IPR010057">
    <property type="entry name" value="Transcription_activator_Rgg_C"/>
</dbReference>
<sequence>MYGKTIKSIRKSKGISQFDLAQNIMSRSNLSNFENDHYIPAFDKVIELLNRLNVTIDEFLALSEQADTYYQILYDELVASENYGSLDDLKAVNEKISSVRNLSSKHYELYLLSQYVLNTSGSKTVLTIKEIKAYIKPLLFKSEQWFKRELQLYNNFLALFDYSENQILYKKVMKKLAKQDVSTISKEYRVHLALNYGIQLINENRWESAKKVLLEGKRDAKRKNLLFQELLIDCLVLNQTEQVDYLFNKLIDLGYQNKLTILKRHLRQ</sequence>
<proteinExistence type="predicted"/>
<reference evidence="3" key="1">
    <citation type="submission" date="2016-09" db="EMBL/GenBank/DDBJ databases">
        <authorList>
            <person name="Gulvik C.A."/>
        </authorList>
    </citation>
    <scope>NUCLEOTIDE SEQUENCE [LARGE SCALE GENOMIC DNA]</scope>
    <source>
        <strain evidence="3">DSM 23328</strain>
    </source>
</reference>
<evidence type="ECO:0000259" key="1">
    <source>
        <dbReference type="PROSITE" id="PS50943"/>
    </source>
</evidence>
<gene>
    <name evidence="2" type="ORF">BCR21_09810</name>
</gene>
<dbReference type="GO" id="GO:0003677">
    <property type="term" value="F:DNA binding"/>
    <property type="evidence" value="ECO:0007669"/>
    <property type="project" value="InterPro"/>
</dbReference>
<comment type="caution">
    <text evidence="2">The sequence shown here is derived from an EMBL/GenBank/DDBJ whole genome shotgun (WGS) entry which is preliminary data.</text>
</comment>
<dbReference type="InterPro" id="IPR001387">
    <property type="entry name" value="Cro/C1-type_HTH"/>
</dbReference>
<dbReference type="SUPFAM" id="SSF47413">
    <property type="entry name" value="lambda repressor-like DNA-binding domains"/>
    <property type="match status" value="1"/>
</dbReference>
<accession>A0A1E5GFX7</accession>
<dbReference type="Pfam" id="PF21259">
    <property type="entry name" value="Rgg_C"/>
    <property type="match status" value="1"/>
</dbReference>
<evidence type="ECO:0000313" key="2">
    <source>
        <dbReference type="EMBL" id="OEG11579.1"/>
    </source>
</evidence>
<organism evidence="2 3">
    <name type="scientific">Enterococcus ureasiticus</name>
    <dbReference type="NCBI Taxonomy" id="903984"/>
    <lineage>
        <taxon>Bacteria</taxon>
        <taxon>Bacillati</taxon>
        <taxon>Bacillota</taxon>
        <taxon>Bacilli</taxon>
        <taxon>Lactobacillales</taxon>
        <taxon>Enterococcaceae</taxon>
        <taxon>Enterococcus</taxon>
    </lineage>
</organism>
<keyword evidence="3" id="KW-1185">Reference proteome</keyword>
<dbReference type="Proteomes" id="UP000094068">
    <property type="component" value="Unassembled WGS sequence"/>
</dbReference>
<dbReference type="InterPro" id="IPR010982">
    <property type="entry name" value="Lambda_DNA-bd_dom_sf"/>
</dbReference>
<dbReference type="Gene3D" id="1.25.40.10">
    <property type="entry name" value="Tetratricopeptide repeat domain"/>
    <property type="match status" value="1"/>
</dbReference>